<keyword evidence="2" id="KW-1185">Reference proteome</keyword>
<sequence>MAEVPEQDIFYVCEKTLTSVKEKLKNGEEITQELVNELTLPEKVDDSEMMIPVDMRGVGEEYDDVEQMLEKLGCKGTAEAFVKAHDYFEAQKDKIPEEERPPKMTAADWKKVLDEEKFLEDGEEELMDLEGEEEELLEDEAEGAEDDGEVQEPDAKKAKTE</sequence>
<organism evidence="1 2">
    <name type="scientific">Durusdinium trenchii</name>
    <dbReference type="NCBI Taxonomy" id="1381693"/>
    <lineage>
        <taxon>Eukaryota</taxon>
        <taxon>Sar</taxon>
        <taxon>Alveolata</taxon>
        <taxon>Dinophyceae</taxon>
        <taxon>Suessiales</taxon>
        <taxon>Symbiodiniaceae</taxon>
        <taxon>Durusdinium</taxon>
    </lineage>
</organism>
<evidence type="ECO:0000313" key="1">
    <source>
        <dbReference type="EMBL" id="CAK9032846.1"/>
    </source>
</evidence>
<proteinExistence type="predicted"/>
<protein>
    <submittedName>
        <fullName evidence="1">Uncharacterized protein</fullName>
    </submittedName>
</protein>
<dbReference type="Proteomes" id="UP001642464">
    <property type="component" value="Unassembled WGS sequence"/>
</dbReference>
<accession>A0ABP0L112</accession>
<evidence type="ECO:0000313" key="2">
    <source>
        <dbReference type="Proteomes" id="UP001642464"/>
    </source>
</evidence>
<dbReference type="EMBL" id="CAXAMM010014047">
    <property type="protein sequence ID" value="CAK9032846.1"/>
    <property type="molecule type" value="Genomic_DNA"/>
</dbReference>
<comment type="caution">
    <text evidence="1">The sequence shown here is derived from an EMBL/GenBank/DDBJ whole genome shotgun (WGS) entry which is preliminary data.</text>
</comment>
<name>A0ABP0L112_9DINO</name>
<gene>
    <name evidence="1" type="ORF">SCF082_LOCUS20228</name>
</gene>
<reference evidence="1 2" key="1">
    <citation type="submission" date="2024-02" db="EMBL/GenBank/DDBJ databases">
        <authorList>
            <person name="Chen Y."/>
            <person name="Shah S."/>
            <person name="Dougan E. K."/>
            <person name="Thang M."/>
            <person name="Chan C."/>
        </authorList>
    </citation>
    <scope>NUCLEOTIDE SEQUENCE [LARGE SCALE GENOMIC DNA]</scope>
</reference>